<dbReference type="PROSITE" id="PS51257">
    <property type="entry name" value="PROKAR_LIPOPROTEIN"/>
    <property type="match status" value="1"/>
</dbReference>
<dbReference type="RefSeq" id="WP_274258332.1">
    <property type="nucleotide sequence ID" value="NZ_CP117884.1"/>
</dbReference>
<protein>
    <submittedName>
        <fullName evidence="2">DUF4097 family beta strand repeat-containing protein</fullName>
    </submittedName>
</protein>
<accession>A0ABY7WMQ1</accession>
<keyword evidence="3" id="KW-1185">Reference proteome</keyword>
<feature type="domain" description="DUF4097" evidence="1">
    <location>
        <begin position="52"/>
        <end position="309"/>
    </location>
</feature>
<organism evidence="2 3">
    <name type="scientific">Lacticaseibacillus pabuli</name>
    <dbReference type="NCBI Taxonomy" id="3025672"/>
    <lineage>
        <taxon>Bacteria</taxon>
        <taxon>Bacillati</taxon>
        <taxon>Bacillota</taxon>
        <taxon>Bacilli</taxon>
        <taxon>Lactobacillales</taxon>
        <taxon>Lactobacillaceae</taxon>
        <taxon>Lacticaseibacillus</taxon>
    </lineage>
</organism>
<evidence type="ECO:0000313" key="3">
    <source>
        <dbReference type="Proteomes" id="UP001220377"/>
    </source>
</evidence>
<gene>
    <name evidence="2" type="ORF">PQ472_06085</name>
</gene>
<dbReference type="Proteomes" id="UP001220377">
    <property type="component" value="Chromosome"/>
</dbReference>
<dbReference type="InterPro" id="IPR025164">
    <property type="entry name" value="Toastrack_DUF4097"/>
</dbReference>
<dbReference type="Gene3D" id="2.160.20.120">
    <property type="match status" value="1"/>
</dbReference>
<name>A0ABY7WMQ1_9LACO</name>
<sequence>MKRTFIIGLVTLFVGCVFASVGYSQGGLRSVYWDHGLHIDKHINQTVKIKQISKIEINGTFQGRVVIHQGNVAQTSVRTSSRDTVGIRELGKRLIVTSRNKPVVLLSNSGENDSTVLEITVPSKTTIKALSINGAPDVQVNQLTLQKLTNQGGGDLAIANTTISKQFTTSGNAPGDLTLNHVNIPSGLNYTGNGDLTVRNSQFIGAASRVLVTAGDSTLTNNHWSKLTLSSTSGDMTLTNNVVSAQLKARATDGDINATITPQPNNTIATSTQDGDTNLYGAAKQTNYGHFKQGQARYQFNTTSGDIVVKK</sequence>
<dbReference type="EMBL" id="CP117884">
    <property type="protein sequence ID" value="WDF81507.1"/>
    <property type="molecule type" value="Genomic_DNA"/>
</dbReference>
<reference evidence="2 3" key="1">
    <citation type="submission" date="2023-02" db="EMBL/GenBank/DDBJ databases">
        <title>Genome sequence of Lacticaseibacillus sp. KACC 23028.</title>
        <authorList>
            <person name="Kim S."/>
            <person name="Heo J."/>
            <person name="Kwon S.-W."/>
        </authorList>
    </citation>
    <scope>NUCLEOTIDE SEQUENCE [LARGE SCALE GENOMIC DNA]</scope>
    <source>
        <strain evidence="2 3">KACC 23028</strain>
    </source>
</reference>
<dbReference type="Pfam" id="PF13349">
    <property type="entry name" value="DUF4097"/>
    <property type="match status" value="1"/>
</dbReference>
<proteinExistence type="predicted"/>
<evidence type="ECO:0000313" key="2">
    <source>
        <dbReference type="EMBL" id="WDF81507.1"/>
    </source>
</evidence>
<evidence type="ECO:0000259" key="1">
    <source>
        <dbReference type="Pfam" id="PF13349"/>
    </source>
</evidence>